<dbReference type="GO" id="GO:0008705">
    <property type="term" value="F:methionine synthase activity"/>
    <property type="evidence" value="ECO:0007669"/>
    <property type="project" value="InterPro"/>
</dbReference>
<dbReference type="InterPro" id="IPR037010">
    <property type="entry name" value="VitB12-dep_Met_synth_activ_sf"/>
</dbReference>
<gene>
    <name evidence="1" type="ORF">IAB16_06635</name>
</gene>
<accession>A0A940IDU8</accession>
<dbReference type="SUPFAM" id="SSF56507">
    <property type="entry name" value="Methionine synthase activation domain-like"/>
    <property type="match status" value="1"/>
</dbReference>
<dbReference type="EMBL" id="JADINF010000168">
    <property type="protein sequence ID" value="MBO8424678.1"/>
    <property type="molecule type" value="Genomic_DNA"/>
</dbReference>
<comment type="caution">
    <text evidence="1">The sequence shown here is derived from an EMBL/GenBank/DDBJ whole genome shotgun (WGS) entry which is preliminary data.</text>
</comment>
<evidence type="ECO:0000313" key="1">
    <source>
        <dbReference type="EMBL" id="MBO8424678.1"/>
    </source>
</evidence>
<sequence>MKIERTELLRYLGWRGQPLDEITTSSLERMSARCLEVAAPRSVVRRFTYANGALSDTGVKLEGADIAKHLSGVDEVYLIAATVGAGIERELTRLTAVSRTDALVFDAAASCAIESYLDERCAELEKDSGRILLPRFSCGYGDFPISAQKDICALLNTPTRIGVCVDENYTLSPLKSVTAVIGILKEGAKRGACASRCAICSKTDCVYRR</sequence>
<organism evidence="1 2">
    <name type="scientific">Candidatus Stercoripulliclostridium pullicola</name>
    <dbReference type="NCBI Taxonomy" id="2840953"/>
    <lineage>
        <taxon>Bacteria</taxon>
        <taxon>Bacillati</taxon>
        <taxon>Bacillota</taxon>
        <taxon>Clostridia</taxon>
        <taxon>Eubacteriales</taxon>
        <taxon>Candidatus Stercoripulliclostridium</taxon>
    </lineage>
</organism>
<dbReference type="Gene3D" id="3.40.109.40">
    <property type="match status" value="1"/>
</dbReference>
<evidence type="ECO:0000313" key="2">
    <source>
        <dbReference type="Proteomes" id="UP000727857"/>
    </source>
</evidence>
<reference evidence="1" key="2">
    <citation type="journal article" date="2021" name="PeerJ">
        <title>Extensive microbial diversity within the chicken gut microbiome revealed by metagenomics and culture.</title>
        <authorList>
            <person name="Gilroy R."/>
            <person name="Ravi A."/>
            <person name="Getino M."/>
            <person name="Pursley I."/>
            <person name="Horton D.L."/>
            <person name="Alikhan N.F."/>
            <person name="Baker D."/>
            <person name="Gharbi K."/>
            <person name="Hall N."/>
            <person name="Watson M."/>
            <person name="Adriaenssens E.M."/>
            <person name="Foster-Nyarko E."/>
            <person name="Jarju S."/>
            <person name="Secka A."/>
            <person name="Antonio M."/>
            <person name="Oren A."/>
            <person name="Chaudhuri R.R."/>
            <person name="La Ragione R."/>
            <person name="Hildebrand F."/>
            <person name="Pallen M.J."/>
        </authorList>
    </citation>
    <scope>NUCLEOTIDE SEQUENCE</scope>
    <source>
        <strain evidence="1">517</strain>
    </source>
</reference>
<evidence type="ECO:0008006" key="3">
    <source>
        <dbReference type="Google" id="ProtNLM"/>
    </source>
</evidence>
<proteinExistence type="predicted"/>
<name>A0A940IDU8_9FIRM</name>
<dbReference type="Proteomes" id="UP000727857">
    <property type="component" value="Unassembled WGS sequence"/>
</dbReference>
<protein>
    <recommendedName>
        <fullName evidence="3">Vitamin B12 dependent methionine synthase, activation domain</fullName>
    </recommendedName>
</protein>
<reference evidence="1" key="1">
    <citation type="submission" date="2020-10" db="EMBL/GenBank/DDBJ databases">
        <authorList>
            <person name="Gilroy R."/>
        </authorList>
    </citation>
    <scope>NUCLEOTIDE SEQUENCE</scope>
    <source>
        <strain evidence="1">517</strain>
    </source>
</reference>
<dbReference type="AlphaFoldDB" id="A0A940IDU8"/>